<comment type="caution">
    <text evidence="3">The sequence shown here is derived from an EMBL/GenBank/DDBJ whole genome shotgun (WGS) entry which is preliminary data.</text>
</comment>
<dbReference type="PANTHER" id="PTHR12558:SF13">
    <property type="entry name" value="CELL DIVISION CYCLE PROTEIN 27 HOMOLOG"/>
    <property type="match status" value="1"/>
</dbReference>
<dbReference type="SUPFAM" id="SSF48452">
    <property type="entry name" value="TPR-like"/>
    <property type="match status" value="2"/>
</dbReference>
<organism evidence="3">
    <name type="scientific">Phocaeicola vulgatus str. 3975 RP4</name>
    <dbReference type="NCBI Taxonomy" id="1339352"/>
    <lineage>
        <taxon>Bacteria</taxon>
        <taxon>Pseudomonadati</taxon>
        <taxon>Bacteroidota</taxon>
        <taxon>Bacteroidia</taxon>
        <taxon>Bacteroidales</taxon>
        <taxon>Bacteroidaceae</taxon>
        <taxon>Phocaeicola</taxon>
    </lineage>
</organism>
<dbReference type="GeneID" id="5302586"/>
<dbReference type="PATRIC" id="fig|1339352.3.peg.1241"/>
<dbReference type="AlphaFoldDB" id="A0A069SKH4"/>
<reference evidence="3" key="1">
    <citation type="submission" date="2014-04" db="EMBL/GenBank/DDBJ databases">
        <authorList>
            <person name="Sears C."/>
            <person name="Carroll K."/>
            <person name="Sack B.R."/>
            <person name="Qadri F."/>
            <person name="Myers L.L."/>
            <person name="Chung G.-T."/>
            <person name="Escheverria P."/>
            <person name="Fraser C.M."/>
            <person name="Sadzewicz L."/>
            <person name="Shefchek K.A."/>
            <person name="Tallon L."/>
            <person name="Das S.P."/>
            <person name="Daugherty S."/>
            <person name="Mongodin E.F."/>
        </authorList>
    </citation>
    <scope>NUCLEOTIDE SEQUENCE [LARGE SCALE GENOMIC DNA]</scope>
    <source>
        <strain evidence="3">3975 RP4</strain>
    </source>
</reference>
<feature type="repeat" description="TPR" evidence="1">
    <location>
        <begin position="95"/>
        <end position="128"/>
    </location>
</feature>
<feature type="repeat" description="TPR" evidence="1">
    <location>
        <begin position="427"/>
        <end position="460"/>
    </location>
</feature>
<dbReference type="EMBL" id="JNHM01000013">
    <property type="protein sequence ID" value="KDS55278.1"/>
    <property type="molecule type" value="Genomic_DNA"/>
</dbReference>
<dbReference type="PROSITE" id="PS50005">
    <property type="entry name" value="TPR"/>
    <property type="match status" value="3"/>
</dbReference>
<dbReference type="Proteomes" id="UP000027661">
    <property type="component" value="Unassembled WGS sequence"/>
</dbReference>
<dbReference type="Pfam" id="PF13432">
    <property type="entry name" value="TPR_16"/>
    <property type="match status" value="2"/>
</dbReference>
<sequence length="471" mass="53341">MKKLVLTVMSLCLAVTMWGQTPAGSEWSPQVKQAATMIKENPAKASEAFDELMKGKNKKNTSLLVEIGRAYLDQGKTAEAAEYAQRAKDVNSKCAVAYLLSGDVALKLNDVNKASSDYNQAIYLDENCSEAYFKYAQVYKGVDPQLSLDMLMRLQTKAPDDNRISKELADVYYTMGQYGKAKEAYESYLKVGTPTEQDYTRYAMLLYLNKDYAQSSDMVKKGLELAPENHVLKRLAMYDNLELKDYKEGLEAAATFFSNPGNPDYVYLDYVYFARLLEADKQYDEAVAQFDKALAMDKSHTEIYKDISDVYEKERDFPKAIEAYKNYLGGMKGDPDISDLFLYGRLNYYAATDSAYQDKQPLYLAEADTIFAQVAAKVPDNYLGNFWRARVNSLRDPETTQGLAKPYYEAALSILEQKPDATKSVLVECNSYLGYYYFVKEDYNQSKLYWNKILEIDPGNETATKALGGIK</sequence>
<dbReference type="SMART" id="SM00028">
    <property type="entry name" value="TPR"/>
    <property type="match status" value="6"/>
</dbReference>
<dbReference type="InterPro" id="IPR011990">
    <property type="entry name" value="TPR-like_helical_dom_sf"/>
</dbReference>
<evidence type="ECO:0000256" key="1">
    <source>
        <dbReference type="PROSITE-ProRule" id="PRU00339"/>
    </source>
</evidence>
<dbReference type="RefSeq" id="WP_005839167.1">
    <property type="nucleotide sequence ID" value="NZ_JNHM01000013.1"/>
</dbReference>
<dbReference type="Pfam" id="PF13181">
    <property type="entry name" value="TPR_8"/>
    <property type="match status" value="1"/>
</dbReference>
<accession>A0A069SKH4</accession>
<feature type="signal peptide" evidence="2">
    <location>
        <begin position="1"/>
        <end position="19"/>
    </location>
</feature>
<proteinExistence type="predicted"/>
<dbReference type="PANTHER" id="PTHR12558">
    <property type="entry name" value="CELL DIVISION CYCLE 16,23,27"/>
    <property type="match status" value="1"/>
</dbReference>
<dbReference type="InterPro" id="IPR019734">
    <property type="entry name" value="TPR_rpt"/>
</dbReference>
<feature type="repeat" description="TPR" evidence="1">
    <location>
        <begin position="267"/>
        <end position="300"/>
    </location>
</feature>
<gene>
    <name evidence="3" type="ORF">M099_1278</name>
</gene>
<name>A0A069SKH4_PHOVU</name>
<dbReference type="Gene3D" id="1.25.40.10">
    <property type="entry name" value="Tetratricopeptide repeat domain"/>
    <property type="match status" value="2"/>
</dbReference>
<protein>
    <submittedName>
        <fullName evidence="3">Tetratricopeptide repeat family protein</fullName>
    </submittedName>
</protein>
<evidence type="ECO:0000313" key="3">
    <source>
        <dbReference type="EMBL" id="KDS55278.1"/>
    </source>
</evidence>
<keyword evidence="1" id="KW-0802">TPR repeat</keyword>
<keyword evidence="2" id="KW-0732">Signal</keyword>
<feature type="chain" id="PRO_5001666684" evidence="2">
    <location>
        <begin position="20"/>
        <end position="471"/>
    </location>
</feature>
<evidence type="ECO:0000256" key="2">
    <source>
        <dbReference type="SAM" id="SignalP"/>
    </source>
</evidence>